<evidence type="ECO:0000259" key="3">
    <source>
        <dbReference type="Pfam" id="PF16653"/>
    </source>
</evidence>
<dbReference type="InterPro" id="IPR051168">
    <property type="entry name" value="AASS"/>
</dbReference>
<organism evidence="4 5">
    <name type="scientific">Candidatus Edwardsbacteria bacterium GWF2_54_11</name>
    <dbReference type="NCBI Taxonomy" id="1817851"/>
    <lineage>
        <taxon>Bacteria</taxon>
        <taxon>Candidatus Edwardsiibacteriota</taxon>
    </lineage>
</organism>
<protein>
    <recommendedName>
        <fullName evidence="6">Saccharopine dehydrogenase</fullName>
    </recommendedName>
</protein>
<dbReference type="Pfam" id="PF16653">
    <property type="entry name" value="Sacchrp_dh_C"/>
    <property type="match status" value="1"/>
</dbReference>
<evidence type="ECO:0000256" key="1">
    <source>
        <dbReference type="ARBA" id="ARBA00023002"/>
    </source>
</evidence>
<dbReference type="InterPro" id="IPR005097">
    <property type="entry name" value="Sacchrp_dh_NADP-bd"/>
</dbReference>
<sequence length="389" mass="42483">MNYKYVVLGAGRQGLAIAYDLAKFCQAKSVTVADFDGKVSSAGAKKVNALLTKKIVKAQKADAGNPVSLKKLFKGMDCVVSAVPYHFNYGVAKAAIDSGCNFCDLGGNTGVVLKELSLYQQAKKAGVTLVPDTGLMPGMGNTLAVHAIKKLDQPREIHIRCGGLPQNPKPPLNYKLVFSVEGLINEYFGTAHIIRKGKAAEIPTFSELEQIDFPKPVGRCEAFVTSGGSSTCPWTLEGIVKEYDYKTVRYAGHYEKIKTLLELGFFEQEPVDVNGCKVIPRQLSHVLLTKKIDFPRDKDLIVLRVTALGKKNGQETEIVYDLIDYQDARTGFTAMERTTGFPAAIVAHHLVQGKAPKGAIPLELAIDSDSFVVDFKKRGFVLKERIRIG</sequence>
<dbReference type="AlphaFoldDB" id="A0A1F5RFK2"/>
<dbReference type="SUPFAM" id="SSF55347">
    <property type="entry name" value="Glyceraldehyde-3-phosphate dehydrogenase-like, C-terminal domain"/>
    <property type="match status" value="1"/>
</dbReference>
<reference evidence="4 5" key="1">
    <citation type="journal article" date="2016" name="Nat. Commun.">
        <title>Thousands of microbial genomes shed light on interconnected biogeochemical processes in an aquifer system.</title>
        <authorList>
            <person name="Anantharaman K."/>
            <person name="Brown C.T."/>
            <person name="Hug L.A."/>
            <person name="Sharon I."/>
            <person name="Castelle C.J."/>
            <person name="Probst A.J."/>
            <person name="Thomas B.C."/>
            <person name="Singh A."/>
            <person name="Wilkins M.J."/>
            <person name="Karaoz U."/>
            <person name="Brodie E.L."/>
            <person name="Williams K.H."/>
            <person name="Hubbard S.S."/>
            <person name="Banfield J.F."/>
        </authorList>
    </citation>
    <scope>NUCLEOTIDE SEQUENCE [LARGE SCALE GENOMIC DNA]</scope>
</reference>
<feature type="domain" description="Saccharopine dehydrogenase-like C-terminal" evidence="3">
    <location>
        <begin position="134"/>
        <end position="379"/>
    </location>
</feature>
<dbReference type="InterPro" id="IPR036291">
    <property type="entry name" value="NAD(P)-bd_dom_sf"/>
</dbReference>
<comment type="caution">
    <text evidence="4">The sequence shown here is derived from an EMBL/GenBank/DDBJ whole genome shotgun (WGS) entry which is preliminary data.</text>
</comment>
<evidence type="ECO:0000313" key="5">
    <source>
        <dbReference type="Proteomes" id="UP000177230"/>
    </source>
</evidence>
<evidence type="ECO:0000313" key="4">
    <source>
        <dbReference type="EMBL" id="OGF13134.1"/>
    </source>
</evidence>
<dbReference type="GO" id="GO:0016491">
    <property type="term" value="F:oxidoreductase activity"/>
    <property type="evidence" value="ECO:0007669"/>
    <property type="project" value="UniProtKB-KW"/>
</dbReference>
<gene>
    <name evidence="4" type="ORF">A2024_12230</name>
</gene>
<dbReference type="PANTHER" id="PTHR11133:SF22">
    <property type="entry name" value="ALPHA-AMINOADIPIC SEMIALDEHYDE SYNTHASE, MITOCHONDRIAL"/>
    <property type="match status" value="1"/>
</dbReference>
<evidence type="ECO:0000259" key="2">
    <source>
        <dbReference type="Pfam" id="PF03435"/>
    </source>
</evidence>
<feature type="domain" description="Saccharopine dehydrogenase NADP binding" evidence="2">
    <location>
        <begin position="6"/>
        <end position="130"/>
    </location>
</feature>
<dbReference type="Gene3D" id="3.40.50.720">
    <property type="entry name" value="NAD(P)-binding Rossmann-like Domain"/>
    <property type="match status" value="1"/>
</dbReference>
<accession>A0A1F5RFK2</accession>
<name>A0A1F5RFK2_9BACT</name>
<dbReference type="Gene3D" id="3.30.360.10">
    <property type="entry name" value="Dihydrodipicolinate Reductase, domain 2"/>
    <property type="match status" value="1"/>
</dbReference>
<dbReference type="SUPFAM" id="SSF51735">
    <property type="entry name" value="NAD(P)-binding Rossmann-fold domains"/>
    <property type="match status" value="1"/>
</dbReference>
<dbReference type="EMBL" id="MFFM01000025">
    <property type="protein sequence ID" value="OGF13134.1"/>
    <property type="molecule type" value="Genomic_DNA"/>
</dbReference>
<dbReference type="Proteomes" id="UP000177230">
    <property type="component" value="Unassembled WGS sequence"/>
</dbReference>
<dbReference type="PANTHER" id="PTHR11133">
    <property type="entry name" value="SACCHAROPINE DEHYDROGENASE"/>
    <property type="match status" value="1"/>
</dbReference>
<dbReference type="InterPro" id="IPR032095">
    <property type="entry name" value="Sacchrp_dh-like_C"/>
</dbReference>
<proteinExistence type="predicted"/>
<keyword evidence="1" id="KW-0560">Oxidoreductase</keyword>
<dbReference type="Pfam" id="PF03435">
    <property type="entry name" value="Sacchrp_dh_NADP"/>
    <property type="match status" value="1"/>
</dbReference>
<evidence type="ECO:0008006" key="6">
    <source>
        <dbReference type="Google" id="ProtNLM"/>
    </source>
</evidence>